<reference evidence="1" key="1">
    <citation type="journal article" date="2022" name="bioRxiv">
        <title>Genomics of Preaxostyla Flagellates Illuminates Evolutionary Transitions and the Path Towards Mitochondrial Loss.</title>
        <authorList>
            <person name="Novak L.V.F."/>
            <person name="Treitli S.C."/>
            <person name="Pyrih J."/>
            <person name="Halakuc P."/>
            <person name="Pipaliya S.V."/>
            <person name="Vacek V."/>
            <person name="Brzon O."/>
            <person name="Soukal P."/>
            <person name="Eme L."/>
            <person name="Dacks J.B."/>
            <person name="Karnkowska A."/>
            <person name="Elias M."/>
            <person name="Hampl V."/>
        </authorList>
    </citation>
    <scope>NUCLEOTIDE SEQUENCE</scope>
    <source>
        <strain evidence="1">RCP-MX</strain>
    </source>
</reference>
<dbReference type="Proteomes" id="UP001141327">
    <property type="component" value="Unassembled WGS sequence"/>
</dbReference>
<dbReference type="EMBL" id="JAPMOS010000110">
    <property type="protein sequence ID" value="KAJ4455370.1"/>
    <property type="molecule type" value="Genomic_DNA"/>
</dbReference>
<protein>
    <submittedName>
        <fullName evidence="1">Uncharacterized protein</fullName>
    </submittedName>
</protein>
<keyword evidence="2" id="KW-1185">Reference proteome</keyword>
<evidence type="ECO:0000313" key="2">
    <source>
        <dbReference type="Proteomes" id="UP001141327"/>
    </source>
</evidence>
<evidence type="ECO:0000313" key="1">
    <source>
        <dbReference type="EMBL" id="KAJ4455370.1"/>
    </source>
</evidence>
<proteinExistence type="predicted"/>
<gene>
    <name evidence="1" type="ORF">PAPYR_9708</name>
</gene>
<sequence length="155" mass="17317">MLPYVLIMPLFFGGAASKRPRARLHRANKLAVEKRRIGSCVANSNTSSFLPSPPATPRTPSQDAFWSRPLQDQPVPEADAEAFELGIDMYGSNGPAAEASTLNDVDPILKNKVRWIMGFSLSLFRKYLPVLFRFALPPEDRRQESEIGGIQNRPY</sequence>
<organism evidence="1 2">
    <name type="scientific">Paratrimastix pyriformis</name>
    <dbReference type="NCBI Taxonomy" id="342808"/>
    <lineage>
        <taxon>Eukaryota</taxon>
        <taxon>Metamonada</taxon>
        <taxon>Preaxostyla</taxon>
        <taxon>Paratrimastigidae</taxon>
        <taxon>Paratrimastix</taxon>
    </lineage>
</organism>
<comment type="caution">
    <text evidence="1">The sequence shown here is derived from an EMBL/GenBank/DDBJ whole genome shotgun (WGS) entry which is preliminary data.</text>
</comment>
<accession>A0ABQ8UEV9</accession>
<name>A0ABQ8UEV9_9EUKA</name>